<feature type="binding site" evidence="2">
    <location>
        <position position="58"/>
    </location>
    <ligand>
        <name>Fe cation</name>
        <dbReference type="ChEBI" id="CHEBI:24875"/>
    </ligand>
</feature>
<dbReference type="EMBL" id="SMAJ01000004">
    <property type="protein sequence ID" value="TCT08896.1"/>
    <property type="molecule type" value="Genomic_DNA"/>
</dbReference>
<feature type="binding site" evidence="2">
    <location>
        <position position="100"/>
    </location>
    <ligand>
        <name>Fe cation</name>
        <dbReference type="ChEBI" id="CHEBI:24875"/>
    </ligand>
</feature>
<dbReference type="Gene3D" id="2.60.120.10">
    <property type="entry name" value="Jelly Rolls"/>
    <property type="match status" value="2"/>
</dbReference>
<dbReference type="Proteomes" id="UP000295525">
    <property type="component" value="Unassembled WGS sequence"/>
</dbReference>
<evidence type="ECO:0000256" key="1">
    <source>
        <dbReference type="ARBA" id="ARBA00008416"/>
    </source>
</evidence>
<feature type="binding site" evidence="2">
    <location>
        <position position="102"/>
    </location>
    <ligand>
        <name>Fe cation</name>
        <dbReference type="ChEBI" id="CHEBI:24875"/>
    </ligand>
</feature>
<comment type="caution">
    <text evidence="6">The sequence shown here is derived from an EMBL/GenBank/DDBJ whole genome shotgun (WGS) entry which is preliminary data.</text>
</comment>
<dbReference type="InterPro" id="IPR014710">
    <property type="entry name" value="RmlC-like_jellyroll"/>
</dbReference>
<dbReference type="PIRSF" id="PIRSF006232">
    <property type="entry name" value="Pirin"/>
    <property type="match status" value="1"/>
</dbReference>
<dbReference type="InterPro" id="IPR012093">
    <property type="entry name" value="Pirin"/>
</dbReference>
<name>A0A4R3M791_9BURK</name>
<feature type="binding site" evidence="2">
    <location>
        <position position="56"/>
    </location>
    <ligand>
        <name>Fe cation</name>
        <dbReference type="ChEBI" id="CHEBI:24875"/>
    </ligand>
</feature>
<dbReference type="InterPro" id="IPR011051">
    <property type="entry name" value="RmlC_Cupin_sf"/>
</dbReference>
<evidence type="ECO:0000256" key="3">
    <source>
        <dbReference type="RuleBase" id="RU003457"/>
    </source>
</evidence>
<proteinExistence type="inferred from homology"/>
<dbReference type="InterPro" id="IPR003829">
    <property type="entry name" value="Pirin_N_dom"/>
</dbReference>
<evidence type="ECO:0000259" key="4">
    <source>
        <dbReference type="Pfam" id="PF02678"/>
    </source>
</evidence>
<comment type="cofactor">
    <cofactor evidence="2">
        <name>Fe cation</name>
        <dbReference type="ChEBI" id="CHEBI:24875"/>
    </cofactor>
    <text evidence="2">Binds 1 Fe cation per subunit.</text>
</comment>
<dbReference type="Pfam" id="PF05726">
    <property type="entry name" value="Pirin_C"/>
    <property type="match status" value="1"/>
</dbReference>
<evidence type="ECO:0000259" key="5">
    <source>
        <dbReference type="Pfam" id="PF05726"/>
    </source>
</evidence>
<keyword evidence="2" id="KW-0408">Iron</keyword>
<dbReference type="CDD" id="cd02247">
    <property type="entry name" value="cupin_pirin_C"/>
    <property type="match status" value="1"/>
</dbReference>
<dbReference type="GO" id="GO:0046872">
    <property type="term" value="F:metal ion binding"/>
    <property type="evidence" value="ECO:0007669"/>
    <property type="project" value="UniProtKB-KW"/>
</dbReference>
<gene>
    <name evidence="6" type="ORF">EDC26_10454</name>
</gene>
<dbReference type="InterPro" id="IPR008778">
    <property type="entry name" value="Pirin_C_dom"/>
</dbReference>
<evidence type="ECO:0000313" key="6">
    <source>
        <dbReference type="EMBL" id="TCT08896.1"/>
    </source>
</evidence>
<reference evidence="6 7" key="1">
    <citation type="submission" date="2019-03" db="EMBL/GenBank/DDBJ databases">
        <title>Genomic Encyclopedia of Type Strains, Phase IV (KMG-IV): sequencing the most valuable type-strain genomes for metagenomic binning, comparative biology and taxonomic classification.</title>
        <authorList>
            <person name="Goeker M."/>
        </authorList>
    </citation>
    <scope>NUCLEOTIDE SEQUENCE [LARGE SCALE GENOMIC DNA]</scope>
    <source>
        <strain evidence="6 7">DSM 24591</strain>
    </source>
</reference>
<keyword evidence="7" id="KW-1185">Reference proteome</keyword>
<comment type="similarity">
    <text evidence="1 3">Belongs to the pirin family.</text>
</comment>
<evidence type="ECO:0000313" key="7">
    <source>
        <dbReference type="Proteomes" id="UP000295525"/>
    </source>
</evidence>
<dbReference type="Pfam" id="PF02678">
    <property type="entry name" value="Pirin"/>
    <property type="match status" value="1"/>
</dbReference>
<keyword evidence="2" id="KW-0479">Metal-binding</keyword>
<protein>
    <recommendedName>
        <fullName evidence="8">Pirin family protein</fullName>
    </recommendedName>
</protein>
<dbReference type="PANTHER" id="PTHR13903">
    <property type="entry name" value="PIRIN-RELATED"/>
    <property type="match status" value="1"/>
</dbReference>
<dbReference type="SUPFAM" id="SSF51182">
    <property type="entry name" value="RmlC-like cupins"/>
    <property type="match status" value="1"/>
</dbReference>
<organism evidence="6 7">
    <name type="scientific">Paralcaligenes ureilyticus</name>
    <dbReference type="NCBI Taxonomy" id="627131"/>
    <lineage>
        <taxon>Bacteria</taxon>
        <taxon>Pseudomonadati</taxon>
        <taxon>Pseudomonadota</taxon>
        <taxon>Betaproteobacteria</taxon>
        <taxon>Burkholderiales</taxon>
        <taxon>Alcaligenaceae</taxon>
        <taxon>Paralcaligenes</taxon>
    </lineage>
</organism>
<dbReference type="RefSeq" id="WP_132580930.1">
    <property type="nucleotide sequence ID" value="NZ_SMAJ01000004.1"/>
</dbReference>
<sequence length="278" mass="29965">MQRTIETILPSQRVIDDGDMRLWRALPLPARTSLGPFVFIDHYRHHSRRGIGDSPHPHAGIEVISYLLEGGVEHRDSLGFKDRLEAGDAQWIRAGRGMLHAEQPSGGRHGLQLWTSLPPEQKLAEPAYASFRAADIPEIKRAGVQVRVVAGRLEGVEGPMKTTSPTLFAHVRLDPGASITLPVGDVAELGLYVLDGRLDREGDSPLGPSALAVLTSGEQITLTATKDQRADVALLGGAPVQGAVLFGGPFVMDTPERLAQAKRDFASGKMGRLDGVPF</sequence>
<accession>A0A4R3M791</accession>
<evidence type="ECO:0008006" key="8">
    <source>
        <dbReference type="Google" id="ProtNLM"/>
    </source>
</evidence>
<dbReference type="PANTHER" id="PTHR13903:SF8">
    <property type="entry name" value="PIRIN"/>
    <property type="match status" value="1"/>
</dbReference>
<dbReference type="AlphaFoldDB" id="A0A4R3M791"/>
<dbReference type="CDD" id="cd02909">
    <property type="entry name" value="cupin_pirin_N"/>
    <property type="match status" value="1"/>
</dbReference>
<evidence type="ECO:0000256" key="2">
    <source>
        <dbReference type="PIRSR" id="PIRSR006232-1"/>
    </source>
</evidence>
<feature type="domain" description="Pirin N-terminal" evidence="4">
    <location>
        <begin position="27"/>
        <end position="114"/>
    </location>
</feature>
<feature type="domain" description="Pirin C-terminal" evidence="5">
    <location>
        <begin position="169"/>
        <end position="271"/>
    </location>
</feature>
<dbReference type="OrthoDB" id="321327at2"/>